<organism evidence="1 2">
    <name type="scientific">Luteolibacter yonseiensis</name>
    <dbReference type="NCBI Taxonomy" id="1144680"/>
    <lineage>
        <taxon>Bacteria</taxon>
        <taxon>Pseudomonadati</taxon>
        <taxon>Verrucomicrobiota</taxon>
        <taxon>Verrucomicrobiia</taxon>
        <taxon>Verrucomicrobiales</taxon>
        <taxon>Verrucomicrobiaceae</taxon>
        <taxon>Luteolibacter</taxon>
    </lineage>
</organism>
<dbReference type="Gene3D" id="3.40.50.620">
    <property type="entry name" value="HUPs"/>
    <property type="match status" value="1"/>
</dbReference>
<sequence>MNIFTAPPTTPFNFLSLGAGVQSSCLALMAAHGEIGPVPDAAIFADTQAEPASVYKWLGWLTAQIQRCPHPFPVHVVTQGSLTYEVLKSKRCGIPAFTKCEEGIIGKLPARSCTVDFKVTPITRALRKFADIKRGQKTVTVTQWIGISWDELQRAKESHEPWSQNRWPLLELRMRRHQCLEWMEAKGYPHPPRSSCIYCPFHNNGEWRRLRDEEPEEWQRAILFERDLQLVKGGTGNMSAIPFLHRSGVPLSEVDLSTDEERGQGYFDFQSECEGFCGN</sequence>
<proteinExistence type="predicted"/>
<keyword evidence="2" id="KW-1185">Reference proteome</keyword>
<evidence type="ECO:0000313" key="2">
    <source>
        <dbReference type="Proteomes" id="UP000600139"/>
    </source>
</evidence>
<dbReference type="InterPro" id="IPR014729">
    <property type="entry name" value="Rossmann-like_a/b/a_fold"/>
</dbReference>
<evidence type="ECO:0000313" key="1">
    <source>
        <dbReference type="EMBL" id="MBK1816512.1"/>
    </source>
</evidence>
<dbReference type="AlphaFoldDB" id="A0A934R523"/>
<dbReference type="RefSeq" id="WP_200351445.1">
    <property type="nucleotide sequence ID" value="NZ_BAABHZ010000006.1"/>
</dbReference>
<evidence type="ECO:0008006" key="3">
    <source>
        <dbReference type="Google" id="ProtNLM"/>
    </source>
</evidence>
<comment type="caution">
    <text evidence="1">The sequence shown here is derived from an EMBL/GenBank/DDBJ whole genome shotgun (WGS) entry which is preliminary data.</text>
</comment>
<name>A0A934R523_9BACT</name>
<accession>A0A934R523</accession>
<reference evidence="1" key="1">
    <citation type="submission" date="2021-01" db="EMBL/GenBank/DDBJ databases">
        <title>Modified the classification status of verrucomicrobia.</title>
        <authorList>
            <person name="Feng X."/>
        </authorList>
    </citation>
    <scope>NUCLEOTIDE SEQUENCE</scope>
    <source>
        <strain evidence="1">JCM 18052</strain>
    </source>
</reference>
<gene>
    <name evidence="1" type="ORF">JIN84_12875</name>
</gene>
<dbReference type="EMBL" id="JAENIK010000011">
    <property type="protein sequence ID" value="MBK1816512.1"/>
    <property type="molecule type" value="Genomic_DNA"/>
</dbReference>
<dbReference type="Proteomes" id="UP000600139">
    <property type="component" value="Unassembled WGS sequence"/>
</dbReference>
<protein>
    <recommendedName>
        <fullName evidence="3">3'-phosphoadenosine 5'-phosphosulfate sulfotransferase (PAPS reductase)/FAD synthetase</fullName>
    </recommendedName>
</protein>